<keyword evidence="1" id="KW-0175">Coiled coil</keyword>
<dbReference type="CDD" id="cd00093">
    <property type="entry name" value="HTH_XRE"/>
    <property type="match status" value="1"/>
</dbReference>
<dbReference type="Proteomes" id="UP000463949">
    <property type="component" value="Chromosome"/>
</dbReference>
<evidence type="ECO:0000313" key="4">
    <source>
        <dbReference type="Proteomes" id="UP000463949"/>
    </source>
</evidence>
<accession>A0A857GI51</accession>
<feature type="domain" description="HTH cro/C1-type" evidence="2">
    <location>
        <begin position="11"/>
        <end position="64"/>
    </location>
</feature>
<dbReference type="SUPFAM" id="SSF47413">
    <property type="entry name" value="lambda repressor-like DNA-binding domains"/>
    <property type="match status" value="1"/>
</dbReference>
<name>A0A857GI51_9GAMM</name>
<dbReference type="AlphaFoldDB" id="A0A857GI51"/>
<dbReference type="InterPro" id="IPR001387">
    <property type="entry name" value="Cro/C1-type_HTH"/>
</dbReference>
<evidence type="ECO:0000259" key="2">
    <source>
        <dbReference type="PROSITE" id="PS50943"/>
    </source>
</evidence>
<dbReference type="EMBL" id="CP024621">
    <property type="protein sequence ID" value="QHD48939.1"/>
    <property type="molecule type" value="Genomic_DNA"/>
</dbReference>
<dbReference type="SMART" id="SM00530">
    <property type="entry name" value="HTH_XRE"/>
    <property type="match status" value="1"/>
</dbReference>
<dbReference type="OrthoDB" id="5298444at2"/>
<feature type="coiled-coil region" evidence="1">
    <location>
        <begin position="47"/>
        <end position="81"/>
    </location>
</feature>
<dbReference type="InterPro" id="IPR010982">
    <property type="entry name" value="Lambda_DNA-bd_dom_sf"/>
</dbReference>
<sequence>MSQTSALVDTLKRQLRAQGYTYADVARWLGLSEASVKRLFANKHVTLERLEVICDQLNLEFAELISAMQADEQRVQELTRAQEQRIVDDRELFLVAVCVINGYRFEEIHHQYRLSEAQCIRHLITLEQLKLIELLPGNRIRQRVAANFRWRPGGPIQQFFQQHIATEFFQSRFDSDTEKLMVLNGLLSQAGSAEWQQIMQRLANEFHSLCERESSLPLHQRFGTTSVLAVRQWQSTLFKDVSRASMPNKRPNETSL</sequence>
<reference evidence="3 4" key="1">
    <citation type="submission" date="2017-10" db="EMBL/GenBank/DDBJ databases">
        <title>Coral associated bacteria.</title>
        <authorList>
            <person name="Wang X."/>
        </authorList>
    </citation>
    <scope>NUCLEOTIDE SEQUENCE [LARGE SCALE GENOMIC DNA]</scope>
    <source>
        <strain evidence="3 4">SCSIO 43005</strain>
    </source>
</reference>
<dbReference type="RefSeq" id="WP_159341308.1">
    <property type="nucleotide sequence ID" value="NZ_CP024621.1"/>
</dbReference>
<evidence type="ECO:0000313" key="3">
    <source>
        <dbReference type="EMBL" id="QHD48939.1"/>
    </source>
</evidence>
<dbReference type="Pfam" id="PF13443">
    <property type="entry name" value="HTH_26"/>
    <property type="match status" value="1"/>
</dbReference>
<evidence type="ECO:0000256" key="1">
    <source>
        <dbReference type="SAM" id="Coils"/>
    </source>
</evidence>
<proteinExistence type="predicted"/>
<dbReference type="GO" id="GO:0003677">
    <property type="term" value="F:DNA binding"/>
    <property type="evidence" value="ECO:0007669"/>
    <property type="project" value="InterPro"/>
</dbReference>
<organism evidence="3 4">
    <name type="scientific">Vreelandella aquamarina</name>
    <dbReference type="NCBI Taxonomy" id="77097"/>
    <lineage>
        <taxon>Bacteria</taxon>
        <taxon>Pseudomonadati</taxon>
        <taxon>Pseudomonadota</taxon>
        <taxon>Gammaproteobacteria</taxon>
        <taxon>Oceanospirillales</taxon>
        <taxon>Halomonadaceae</taxon>
        <taxon>Vreelandella</taxon>
    </lineage>
</organism>
<gene>
    <name evidence="3" type="ORF">CTT34_04150</name>
</gene>
<dbReference type="PROSITE" id="PS50943">
    <property type="entry name" value="HTH_CROC1"/>
    <property type="match status" value="1"/>
</dbReference>
<protein>
    <submittedName>
        <fullName evidence="3">Transcriptional regulator</fullName>
    </submittedName>
</protein>
<dbReference type="KEGG" id="hmd:CTT34_04150"/>